<organism evidence="2">
    <name type="scientific">marine metagenome</name>
    <dbReference type="NCBI Taxonomy" id="408172"/>
    <lineage>
        <taxon>unclassified sequences</taxon>
        <taxon>metagenomes</taxon>
        <taxon>ecological metagenomes</taxon>
    </lineage>
</organism>
<reference evidence="2" key="1">
    <citation type="submission" date="2018-05" db="EMBL/GenBank/DDBJ databases">
        <authorList>
            <person name="Lanie J.A."/>
            <person name="Ng W.-L."/>
            <person name="Kazmierczak K.M."/>
            <person name="Andrzejewski T.M."/>
            <person name="Davidsen T.M."/>
            <person name="Wayne K.J."/>
            <person name="Tettelin H."/>
            <person name="Glass J.I."/>
            <person name="Rusch D."/>
            <person name="Podicherti R."/>
            <person name="Tsui H.-C.T."/>
            <person name="Winkler M.E."/>
        </authorList>
    </citation>
    <scope>NUCLEOTIDE SEQUENCE</scope>
</reference>
<gene>
    <name evidence="2" type="ORF">METZ01_LOCUS78143</name>
</gene>
<sequence>MKQIMTTIITGIFLMIPSSSFSAAHEKDDHGHYHGIEAIAADWVTAGYTGKAESIAMVKENMAEDGESVQGRYVGFGFTWDPRENEMRVGRVTPNSPADGTLKVGDLFLEVNGIKAIPENFESLGFRGKPGAEIAAVIERNGMKKNITFKRGIINGRLNKSQVLDNMNSGEADEWPAKEFRIIEVLSKGNTVYVLSNATQTDYQVDLNYNAYTVTRLMFNDNDKVVEVANLTEGRFILEQTGFEISR</sequence>
<evidence type="ECO:0000313" key="2">
    <source>
        <dbReference type="EMBL" id="SVA25289.1"/>
    </source>
</evidence>
<accession>A0A381UAX6</accession>
<evidence type="ECO:0000259" key="1">
    <source>
        <dbReference type="PROSITE" id="PS50106"/>
    </source>
</evidence>
<dbReference type="InterPro" id="IPR036034">
    <property type="entry name" value="PDZ_sf"/>
</dbReference>
<dbReference type="SUPFAM" id="SSF50156">
    <property type="entry name" value="PDZ domain-like"/>
    <property type="match status" value="1"/>
</dbReference>
<dbReference type="Gene3D" id="2.30.42.10">
    <property type="match status" value="1"/>
</dbReference>
<dbReference type="PROSITE" id="PS50106">
    <property type="entry name" value="PDZ"/>
    <property type="match status" value="1"/>
</dbReference>
<dbReference type="EMBL" id="UINC01006071">
    <property type="protein sequence ID" value="SVA25289.1"/>
    <property type="molecule type" value="Genomic_DNA"/>
</dbReference>
<dbReference type="InterPro" id="IPR001478">
    <property type="entry name" value="PDZ"/>
</dbReference>
<feature type="domain" description="PDZ" evidence="1">
    <location>
        <begin position="57"/>
        <end position="153"/>
    </location>
</feature>
<name>A0A381UAX6_9ZZZZ</name>
<protein>
    <recommendedName>
        <fullName evidence="1">PDZ domain-containing protein</fullName>
    </recommendedName>
</protein>
<proteinExistence type="predicted"/>
<dbReference type="AlphaFoldDB" id="A0A381UAX6"/>